<evidence type="ECO:0000313" key="3">
    <source>
        <dbReference type="EMBL" id="MCQ1948347.1"/>
    </source>
</evidence>
<proteinExistence type="predicted"/>
<feature type="transmembrane region" description="Helical" evidence="2">
    <location>
        <begin position="228"/>
        <end position="249"/>
    </location>
</feature>
<feature type="transmembrane region" description="Helical" evidence="2">
    <location>
        <begin position="296"/>
        <end position="316"/>
    </location>
</feature>
<dbReference type="InterPro" id="IPR011990">
    <property type="entry name" value="TPR-like_helical_dom_sf"/>
</dbReference>
<comment type="caution">
    <text evidence="3">The sequence shown here is derived from an EMBL/GenBank/DDBJ whole genome shotgun (WGS) entry which is preliminary data.</text>
</comment>
<feature type="transmembrane region" description="Helical" evidence="2">
    <location>
        <begin position="255"/>
        <end position="275"/>
    </location>
</feature>
<keyword evidence="2" id="KW-1133">Transmembrane helix</keyword>
<gene>
    <name evidence="3" type="ORF">NNX28_00185</name>
</gene>
<evidence type="ECO:0000256" key="2">
    <source>
        <dbReference type="SAM" id="Phobius"/>
    </source>
</evidence>
<keyword evidence="4" id="KW-1185">Reference proteome</keyword>
<feature type="transmembrane region" description="Helical" evidence="2">
    <location>
        <begin position="392"/>
        <end position="412"/>
    </location>
</feature>
<feature type="region of interest" description="Disordered" evidence="1">
    <location>
        <begin position="564"/>
        <end position="593"/>
    </location>
</feature>
<evidence type="ECO:0000313" key="4">
    <source>
        <dbReference type="Proteomes" id="UP001206924"/>
    </source>
</evidence>
<dbReference type="Gene3D" id="1.25.40.10">
    <property type="entry name" value="Tetratricopeptide repeat domain"/>
    <property type="match status" value="1"/>
</dbReference>
<accession>A0ABT1NL96</accession>
<keyword evidence="2" id="KW-0472">Membrane</keyword>
<name>A0ABT1NL96_9MICC</name>
<dbReference type="SUPFAM" id="SSF48452">
    <property type="entry name" value="TPR-like"/>
    <property type="match status" value="1"/>
</dbReference>
<feature type="transmembrane region" description="Helical" evidence="2">
    <location>
        <begin position="365"/>
        <end position="386"/>
    </location>
</feature>
<feature type="transmembrane region" description="Helical" evidence="2">
    <location>
        <begin position="442"/>
        <end position="459"/>
    </location>
</feature>
<feature type="transmembrane region" description="Helical" evidence="2">
    <location>
        <begin position="515"/>
        <end position="542"/>
    </location>
</feature>
<sequence>MSPLLHREAIRARVEVLASSGRKADALALLQEQAPHHLDEPWLHADLAQLYVSLERYAEGEQAARQSLSLDPEGREALLLLAIAQQELERSAEARDTAATAVALYPDDAVAHRIAAAVYVGSDDEADRKQGWAHIQRALELNPHDPEQYVVAVYANTAVSGPVALSRRFLEEGLSLDPGNRQLILASAALQESPAGIDPAALVSSLLAVNPQDRVALDSLRGEFFRRLTSLAFIPWLQVLVFGFLATSLANQGNIAFVALVLVVLFGAVAFVQRLRHGHRYALGLDGVRIDDKRGMAGAAAALAALAGAGFASRWLTPDAAASAVLALVLAGVLLAVAGVRLLLHLRRFPPGYAIDLLRGNRRAGGGAAAAFAAFGAATAGTLWTAGDSSGAAGGFLLLAAVIMAAAAVHLLEGAERETVPKWRADGFEDYREWRIKIGLRPFWYLVVGVVLGFLPLPSDPLGANPLTGVMAVAAGGFVLVRGIYTTALLLAAPDEHREAGQRLAIRAEGAGTRVLIPGNVVVTAVLLVPLALVGLGAGMLFTGSGPSVWVDSVDLPQAPDFLRGGDTPEIPDVPGLTPEPAPTWRVPGPEDH</sequence>
<evidence type="ECO:0000256" key="1">
    <source>
        <dbReference type="SAM" id="MobiDB-lite"/>
    </source>
</evidence>
<dbReference type="SMART" id="SM00028">
    <property type="entry name" value="TPR"/>
    <property type="match status" value="2"/>
</dbReference>
<protein>
    <recommendedName>
        <fullName evidence="5">Tetratricopeptide repeat-containing protein</fullName>
    </recommendedName>
</protein>
<dbReference type="InterPro" id="IPR019734">
    <property type="entry name" value="TPR_rpt"/>
</dbReference>
<organism evidence="3 4">
    <name type="scientific">Arthrobacter jinronghuae</name>
    <dbReference type="NCBI Taxonomy" id="2964609"/>
    <lineage>
        <taxon>Bacteria</taxon>
        <taxon>Bacillati</taxon>
        <taxon>Actinomycetota</taxon>
        <taxon>Actinomycetes</taxon>
        <taxon>Micrococcales</taxon>
        <taxon>Micrococcaceae</taxon>
        <taxon>Arthrobacter</taxon>
    </lineage>
</organism>
<reference evidence="3 4" key="1">
    <citation type="submission" date="2022-07" db="EMBL/GenBank/DDBJ databases">
        <title>Novel species in genus Arthrobacter.</title>
        <authorList>
            <person name="Liu Y."/>
        </authorList>
    </citation>
    <scope>NUCLEOTIDE SEQUENCE [LARGE SCALE GENOMIC DNA]</scope>
    <source>
        <strain evidence="4">zg-Y859</strain>
    </source>
</reference>
<evidence type="ECO:0008006" key="5">
    <source>
        <dbReference type="Google" id="ProtNLM"/>
    </source>
</evidence>
<dbReference type="Proteomes" id="UP001206924">
    <property type="component" value="Unassembled WGS sequence"/>
</dbReference>
<keyword evidence="2" id="KW-0812">Transmembrane</keyword>
<feature type="transmembrane region" description="Helical" evidence="2">
    <location>
        <begin position="471"/>
        <end position="494"/>
    </location>
</feature>
<dbReference type="EMBL" id="JANFLP010000001">
    <property type="protein sequence ID" value="MCQ1948347.1"/>
    <property type="molecule type" value="Genomic_DNA"/>
</dbReference>
<feature type="transmembrane region" description="Helical" evidence="2">
    <location>
        <begin position="322"/>
        <end position="344"/>
    </location>
</feature>
<dbReference type="RefSeq" id="WP_255864390.1">
    <property type="nucleotide sequence ID" value="NZ_CP104263.1"/>
</dbReference>